<dbReference type="InterPro" id="IPR011990">
    <property type="entry name" value="TPR-like_helical_dom_sf"/>
</dbReference>
<dbReference type="PANTHER" id="PTHR35807:SF1">
    <property type="entry name" value="TRANSCRIPTIONAL REGULATOR REDD"/>
    <property type="match status" value="1"/>
</dbReference>
<keyword evidence="3" id="KW-0805">Transcription regulation</keyword>
<evidence type="ECO:0000256" key="2">
    <source>
        <dbReference type="ARBA" id="ARBA00023012"/>
    </source>
</evidence>
<dbReference type="Pfam" id="PF03704">
    <property type="entry name" value="BTAD"/>
    <property type="match status" value="1"/>
</dbReference>
<evidence type="ECO:0000259" key="6">
    <source>
        <dbReference type="SMART" id="SM00862"/>
    </source>
</evidence>
<keyword evidence="5" id="KW-0804">Transcription</keyword>
<dbReference type="InterPro" id="IPR051677">
    <property type="entry name" value="AfsR-DnrI-RedD_regulator"/>
</dbReference>
<evidence type="ECO:0000256" key="3">
    <source>
        <dbReference type="ARBA" id="ARBA00023015"/>
    </source>
</evidence>
<dbReference type="InterPro" id="IPR005158">
    <property type="entry name" value="BTAD"/>
</dbReference>
<name>A0ABU2LCK1_9ACTN</name>
<keyword evidence="9" id="KW-1185">Reference proteome</keyword>
<feature type="domain" description="OmpR/PhoB-type" evidence="6">
    <location>
        <begin position="15"/>
        <end position="98"/>
    </location>
</feature>
<comment type="caution">
    <text evidence="8">The sequence shown here is derived from an EMBL/GenBank/DDBJ whole genome shotgun (WGS) entry which is preliminary data.</text>
</comment>
<dbReference type="InterPro" id="IPR001867">
    <property type="entry name" value="OmpR/PhoB-type_DNA-bd"/>
</dbReference>
<dbReference type="Gene3D" id="1.10.10.10">
    <property type="entry name" value="Winged helix-like DNA-binding domain superfamily/Winged helix DNA-binding domain"/>
    <property type="match status" value="1"/>
</dbReference>
<dbReference type="RefSeq" id="WP_311632262.1">
    <property type="nucleotide sequence ID" value="NZ_JAVREN010000034.1"/>
</dbReference>
<dbReference type="InterPro" id="IPR016032">
    <property type="entry name" value="Sig_transdc_resp-reg_C-effctor"/>
</dbReference>
<evidence type="ECO:0000256" key="4">
    <source>
        <dbReference type="ARBA" id="ARBA00023125"/>
    </source>
</evidence>
<dbReference type="PANTHER" id="PTHR35807">
    <property type="entry name" value="TRANSCRIPTIONAL REGULATOR REDD-RELATED"/>
    <property type="match status" value="1"/>
</dbReference>
<dbReference type="SMART" id="SM00862">
    <property type="entry name" value="Trans_reg_C"/>
    <property type="match status" value="1"/>
</dbReference>
<dbReference type="Proteomes" id="UP001183388">
    <property type="component" value="Unassembled WGS sequence"/>
</dbReference>
<reference evidence="9" key="1">
    <citation type="submission" date="2023-07" db="EMBL/GenBank/DDBJ databases">
        <title>30 novel species of actinomycetes from the DSMZ collection.</title>
        <authorList>
            <person name="Nouioui I."/>
        </authorList>
    </citation>
    <scope>NUCLEOTIDE SEQUENCE [LARGE SCALE GENOMIC DNA]</scope>
    <source>
        <strain evidence="9">DSM 44917</strain>
    </source>
</reference>
<evidence type="ECO:0000313" key="8">
    <source>
        <dbReference type="EMBL" id="MDT0309305.1"/>
    </source>
</evidence>
<keyword evidence="2" id="KW-0902">Two-component regulatory system</keyword>
<dbReference type="SUPFAM" id="SSF48452">
    <property type="entry name" value="TPR-like"/>
    <property type="match status" value="1"/>
</dbReference>
<comment type="similarity">
    <text evidence="1">Belongs to the AfsR/DnrI/RedD regulatory family.</text>
</comment>
<accession>A0ABU2LCK1</accession>
<dbReference type="EMBL" id="JAVREN010000034">
    <property type="protein sequence ID" value="MDT0309305.1"/>
    <property type="molecule type" value="Genomic_DNA"/>
</dbReference>
<gene>
    <name evidence="8" type="ORF">RM780_20410</name>
</gene>
<organism evidence="8 9">
    <name type="scientific">Streptomyces boetiae</name>
    <dbReference type="NCBI Taxonomy" id="3075541"/>
    <lineage>
        <taxon>Bacteria</taxon>
        <taxon>Bacillati</taxon>
        <taxon>Actinomycetota</taxon>
        <taxon>Actinomycetes</taxon>
        <taxon>Kitasatosporales</taxon>
        <taxon>Streptomycetaceae</taxon>
        <taxon>Streptomyces</taxon>
    </lineage>
</organism>
<dbReference type="Pfam" id="PF00486">
    <property type="entry name" value="Trans_reg_C"/>
    <property type="match status" value="1"/>
</dbReference>
<protein>
    <submittedName>
        <fullName evidence="8">BTAD domain-containing putative transcriptional regulator</fullName>
    </submittedName>
</protein>
<dbReference type="SUPFAM" id="SSF46894">
    <property type="entry name" value="C-terminal effector domain of the bipartite response regulators"/>
    <property type="match status" value="1"/>
</dbReference>
<evidence type="ECO:0000256" key="5">
    <source>
        <dbReference type="ARBA" id="ARBA00023163"/>
    </source>
</evidence>
<evidence type="ECO:0000313" key="9">
    <source>
        <dbReference type="Proteomes" id="UP001183388"/>
    </source>
</evidence>
<dbReference type="SMART" id="SM01043">
    <property type="entry name" value="BTAD"/>
    <property type="match status" value="1"/>
</dbReference>
<feature type="domain" description="Bacterial transcriptional activator" evidence="7">
    <location>
        <begin position="105"/>
        <end position="249"/>
    </location>
</feature>
<dbReference type="Gene3D" id="1.25.40.10">
    <property type="entry name" value="Tetratricopeptide repeat domain"/>
    <property type="match status" value="1"/>
</dbReference>
<dbReference type="InterPro" id="IPR036388">
    <property type="entry name" value="WH-like_DNA-bd_sf"/>
</dbReference>
<sequence length="255" mass="27045">MQFRLLGPIEAVAGGFPVSLPPRPQSRAVLAVLLLAAGEAVTTAALRDRLWGTGAAPASAVSAIQGHVHHLRKCLDSAGGPRIRTHRAEDTDQVSYALPAGRDAVDSARFRRLVAAGETAQARGDTTSAVRCFDAALTLWRGEPVPELRTSPYAVATRHALAGLRQDAAKRRAGGLLELGAVSRATAELLVLNAQQPGDEGTVLLLADALCRSGGRARALHLLTEEAGRWERDFGLVPAGLRRERERIAGRRDGV</sequence>
<evidence type="ECO:0000256" key="1">
    <source>
        <dbReference type="ARBA" id="ARBA00005820"/>
    </source>
</evidence>
<keyword evidence="4" id="KW-0238">DNA-binding</keyword>
<proteinExistence type="inferred from homology"/>
<evidence type="ECO:0000259" key="7">
    <source>
        <dbReference type="SMART" id="SM01043"/>
    </source>
</evidence>